<dbReference type="InterPro" id="IPR016024">
    <property type="entry name" value="ARM-type_fold"/>
</dbReference>
<protein>
    <submittedName>
        <fullName evidence="2">Uncharacterized protein</fullName>
    </submittedName>
</protein>
<proteinExistence type="predicted"/>
<dbReference type="SUPFAM" id="SSF48371">
    <property type="entry name" value="ARM repeat"/>
    <property type="match status" value="1"/>
</dbReference>
<dbReference type="EMBL" id="MCSW01000179">
    <property type="protein sequence ID" value="PMF20251.1"/>
    <property type="molecule type" value="Genomic_DNA"/>
</dbReference>
<feature type="compositionally biased region" description="Basic and acidic residues" evidence="1">
    <location>
        <begin position="409"/>
        <end position="423"/>
    </location>
</feature>
<accession>A0A2N7CD48</accession>
<organism evidence="2 3">
    <name type="scientific">Vibrio splendidus</name>
    <dbReference type="NCBI Taxonomy" id="29497"/>
    <lineage>
        <taxon>Bacteria</taxon>
        <taxon>Pseudomonadati</taxon>
        <taxon>Pseudomonadota</taxon>
        <taxon>Gammaproteobacteria</taxon>
        <taxon>Vibrionales</taxon>
        <taxon>Vibrionaceae</taxon>
        <taxon>Vibrio</taxon>
    </lineage>
</organism>
<comment type="caution">
    <text evidence="2">The sequence shown here is derived from an EMBL/GenBank/DDBJ whole genome shotgun (WGS) entry which is preliminary data.</text>
</comment>
<feature type="compositionally biased region" description="Polar residues" evidence="1">
    <location>
        <begin position="429"/>
        <end position="450"/>
    </location>
</feature>
<evidence type="ECO:0000256" key="1">
    <source>
        <dbReference type="SAM" id="MobiDB-lite"/>
    </source>
</evidence>
<dbReference type="Proteomes" id="UP000235405">
    <property type="component" value="Unassembled WGS sequence"/>
</dbReference>
<dbReference type="RefSeq" id="WP_102482651.1">
    <property type="nucleotide sequence ID" value="NZ_MCSW01000179.1"/>
</dbReference>
<name>A0A2N7CD48_VIBSP</name>
<dbReference type="AlphaFoldDB" id="A0A2N7CD48"/>
<gene>
    <name evidence="2" type="ORF">BCV19_10815</name>
</gene>
<reference evidence="3" key="1">
    <citation type="submission" date="2016-07" db="EMBL/GenBank/DDBJ databases">
        <title>Nontailed viruses are major unrecognized killers of bacteria in the ocean.</title>
        <authorList>
            <person name="Kauffman K."/>
            <person name="Hussain F."/>
            <person name="Yang J."/>
            <person name="Arevalo P."/>
            <person name="Brown J."/>
            <person name="Cutler M."/>
            <person name="Kelly L."/>
            <person name="Polz M.F."/>
        </authorList>
    </citation>
    <scope>NUCLEOTIDE SEQUENCE [LARGE SCALE GENOMIC DNA]</scope>
    <source>
        <strain evidence="3">10N.286.54.F3</strain>
    </source>
</reference>
<evidence type="ECO:0000313" key="3">
    <source>
        <dbReference type="Proteomes" id="UP000235405"/>
    </source>
</evidence>
<sequence>MSLDKFLLCVEHTYLAGNVSDQILATQFLAQFSQTKHLLLTGLESNVVDVVITSLECLAQDKHAPIKDIIHCFQLWDDSEVKLAALNAIEHNNDSEQAKGLLIDVVCDDIDYWEGEWNDGDDIRLNAARILDNHELNLDYIQASRLLPLLRSDPEPDVQVKLVSVLSRHSPALLEENFAVTRTSDMRMLLKSTPDKITLFKATQHQDLRCQQIAFQRLSQMNSREYLQMFLTGLSHLDPLIRQTSLSTLEKWNYQVDIKHLGQNDLLQEIPIDILSALLSDNHKQQLVNQWQNKRQPPHSITAILQLISSLNPQSKQAQLSRFMPVFYEKFSSLDEATQLDCLNILLSDISQTLSLAFIRQQLQSGTCSNSVRRQLIDHLSHTLAPSSQAYLKELIVDLPVIITTNQTERETATTEVPHRELDDPNDDASATQPPITSTLDSLRQSAHSKPSTRHARTKRVAIESLSNLALAIEYCQDKQYLMELCSTEKLTSLSNAEFHALVIALRCHHINLTDVETPYFNQSVLDLVLNDHCSNLKSIIDWLGTLWIDQYRLQLIASESLPLQVCLVRYTTDETELLGLLKHPYIGIQIAALKQLKQSGGCLHEELISLILKEPVLYPQISLFDANTVYNVLAEKIQGSPSIALQAALAFLCTQNMQIT</sequence>
<feature type="region of interest" description="Disordered" evidence="1">
    <location>
        <begin position="409"/>
        <end position="458"/>
    </location>
</feature>
<evidence type="ECO:0000313" key="2">
    <source>
        <dbReference type="EMBL" id="PMF20251.1"/>
    </source>
</evidence>